<accession>A0ABT7A851</accession>
<keyword evidence="8" id="KW-0032">Aminotransferase</keyword>
<dbReference type="Proteomes" id="UP001214441">
    <property type="component" value="Unassembled WGS sequence"/>
</dbReference>
<name>A0ABT7A851_9ACTN</name>
<dbReference type="InterPro" id="IPR051446">
    <property type="entry name" value="HTH_trans_reg/aminotransferase"/>
</dbReference>
<dbReference type="SUPFAM" id="SSF53383">
    <property type="entry name" value="PLP-dependent transferases"/>
    <property type="match status" value="1"/>
</dbReference>
<feature type="domain" description="HTH gntR-type" evidence="7">
    <location>
        <begin position="31"/>
        <end position="99"/>
    </location>
</feature>
<dbReference type="SUPFAM" id="SSF46785">
    <property type="entry name" value="Winged helix' DNA-binding domain"/>
    <property type="match status" value="1"/>
</dbReference>
<keyword evidence="3" id="KW-0805">Transcription regulation</keyword>
<dbReference type="GO" id="GO:0008483">
    <property type="term" value="F:transaminase activity"/>
    <property type="evidence" value="ECO:0007669"/>
    <property type="project" value="UniProtKB-KW"/>
</dbReference>
<dbReference type="InterPro" id="IPR000524">
    <property type="entry name" value="Tscrpt_reg_HTH_GntR"/>
</dbReference>
<organism evidence="8 9">
    <name type="scientific">Streptomyces iconiensis</name>
    <dbReference type="NCBI Taxonomy" id="1384038"/>
    <lineage>
        <taxon>Bacteria</taxon>
        <taxon>Bacillati</taxon>
        <taxon>Actinomycetota</taxon>
        <taxon>Actinomycetes</taxon>
        <taxon>Kitasatosporales</taxon>
        <taxon>Streptomycetaceae</taxon>
        <taxon>Streptomyces</taxon>
    </lineage>
</organism>
<gene>
    <name evidence="8" type="ORF">NMN56_037240</name>
</gene>
<evidence type="ECO:0000256" key="2">
    <source>
        <dbReference type="ARBA" id="ARBA00022898"/>
    </source>
</evidence>
<proteinExistence type="inferred from homology"/>
<sequence length="535" mass="56228">MHRPHDDAPNRSRNQAGSDFLHLDPAEAPARAVTDWLTARLRSALADGTLTVGSTLPATRALAAELGVSRGVVTETYQRLAEDGHLAGRGRRGTVVVAAPPTGQHQTHGQQRQHGQHQQNGQHGQHRRTEPEPAGAVSTSGTADAAGTGTGTTTGTTGSSGPPDSPDSPGPDVFDRLRAVPAAHDLTPGTPDLASFPRAGWLRAERAVLTEAPPSVLGYGDPRGAPALREAVATWLARTRGIRAHPDDVLIVNGTAQALGLLAQMLGGADVREIAVEDPGSLGAVQHLRHWGMTTLPVPVDGEGLRVDALRSCGAGAALLTPAHQFPMGVVLGGARRRALMRWARDGGLVVEDDYDAEQRYDRPPVPALHASLPEQVVHLGSASKLLAPGLRIGWLLAPARYREALVAAKRFADLGTGTLPQLTLAHLMRSGALARHLRGVRRRNRARRDAMVRALAEWSPHAVVHGAAAGLHLTVTLPATVTDTELAATALRNGVKTHPLTWHRHAPGAPGLVLGYAAAAPTATAQAVRSLPRL</sequence>
<evidence type="ECO:0000256" key="4">
    <source>
        <dbReference type="ARBA" id="ARBA00023125"/>
    </source>
</evidence>
<keyword evidence="5" id="KW-0804">Transcription</keyword>
<evidence type="ECO:0000259" key="7">
    <source>
        <dbReference type="PROSITE" id="PS50949"/>
    </source>
</evidence>
<dbReference type="InterPro" id="IPR015424">
    <property type="entry name" value="PyrdxlP-dep_Trfase"/>
</dbReference>
<evidence type="ECO:0000313" key="8">
    <source>
        <dbReference type="EMBL" id="MDJ1137504.1"/>
    </source>
</evidence>
<dbReference type="InterPro" id="IPR036390">
    <property type="entry name" value="WH_DNA-bd_sf"/>
</dbReference>
<dbReference type="Gene3D" id="3.40.640.10">
    <property type="entry name" value="Type I PLP-dependent aspartate aminotransferase-like (Major domain)"/>
    <property type="match status" value="1"/>
</dbReference>
<dbReference type="InterPro" id="IPR004839">
    <property type="entry name" value="Aminotransferase_I/II_large"/>
</dbReference>
<dbReference type="CDD" id="cd00609">
    <property type="entry name" value="AAT_like"/>
    <property type="match status" value="1"/>
</dbReference>
<evidence type="ECO:0000256" key="1">
    <source>
        <dbReference type="ARBA" id="ARBA00005384"/>
    </source>
</evidence>
<evidence type="ECO:0000256" key="5">
    <source>
        <dbReference type="ARBA" id="ARBA00023163"/>
    </source>
</evidence>
<keyword evidence="2" id="KW-0663">Pyridoxal phosphate</keyword>
<evidence type="ECO:0000256" key="3">
    <source>
        <dbReference type="ARBA" id="ARBA00023015"/>
    </source>
</evidence>
<protein>
    <submittedName>
        <fullName evidence="8">PLP-dependent aminotransferase family protein</fullName>
    </submittedName>
</protein>
<dbReference type="InterPro" id="IPR015421">
    <property type="entry name" value="PyrdxlP-dep_Trfase_major"/>
</dbReference>
<dbReference type="Pfam" id="PF00392">
    <property type="entry name" value="GntR"/>
    <property type="match status" value="1"/>
</dbReference>
<keyword evidence="9" id="KW-1185">Reference proteome</keyword>
<keyword evidence="4" id="KW-0238">DNA-binding</keyword>
<dbReference type="Gene3D" id="1.10.10.10">
    <property type="entry name" value="Winged helix-like DNA-binding domain superfamily/Winged helix DNA-binding domain"/>
    <property type="match status" value="1"/>
</dbReference>
<feature type="compositionally biased region" description="Low complexity" evidence="6">
    <location>
        <begin position="102"/>
        <end position="123"/>
    </location>
</feature>
<keyword evidence="8" id="KW-0808">Transferase</keyword>
<feature type="region of interest" description="Disordered" evidence="6">
    <location>
        <begin position="100"/>
        <end position="175"/>
    </location>
</feature>
<feature type="compositionally biased region" description="Low complexity" evidence="6">
    <location>
        <begin position="134"/>
        <end position="162"/>
    </location>
</feature>
<comment type="caution">
    <text evidence="8">The sequence shown here is derived from an EMBL/GenBank/DDBJ whole genome shotgun (WGS) entry which is preliminary data.</text>
</comment>
<dbReference type="InterPro" id="IPR036388">
    <property type="entry name" value="WH-like_DNA-bd_sf"/>
</dbReference>
<comment type="similarity">
    <text evidence="1">In the C-terminal section; belongs to the class-I pyridoxal-phosphate-dependent aminotransferase family.</text>
</comment>
<dbReference type="Pfam" id="PF00155">
    <property type="entry name" value="Aminotran_1_2"/>
    <property type="match status" value="1"/>
</dbReference>
<dbReference type="PANTHER" id="PTHR46577">
    <property type="entry name" value="HTH-TYPE TRANSCRIPTIONAL REGULATORY PROTEIN GABR"/>
    <property type="match status" value="1"/>
</dbReference>
<dbReference type="PANTHER" id="PTHR46577:SF1">
    <property type="entry name" value="HTH-TYPE TRANSCRIPTIONAL REGULATORY PROTEIN GABR"/>
    <property type="match status" value="1"/>
</dbReference>
<dbReference type="EMBL" id="JANCPR020000059">
    <property type="protein sequence ID" value="MDJ1137504.1"/>
    <property type="molecule type" value="Genomic_DNA"/>
</dbReference>
<dbReference type="CDD" id="cd07377">
    <property type="entry name" value="WHTH_GntR"/>
    <property type="match status" value="1"/>
</dbReference>
<evidence type="ECO:0000313" key="9">
    <source>
        <dbReference type="Proteomes" id="UP001214441"/>
    </source>
</evidence>
<dbReference type="PROSITE" id="PS50949">
    <property type="entry name" value="HTH_GNTR"/>
    <property type="match status" value="1"/>
</dbReference>
<dbReference type="SMART" id="SM00345">
    <property type="entry name" value="HTH_GNTR"/>
    <property type="match status" value="1"/>
</dbReference>
<dbReference type="RefSeq" id="WP_274044974.1">
    <property type="nucleotide sequence ID" value="NZ_JANCPR020000059.1"/>
</dbReference>
<evidence type="ECO:0000256" key="6">
    <source>
        <dbReference type="SAM" id="MobiDB-lite"/>
    </source>
</evidence>
<reference evidence="8 9" key="1">
    <citation type="submission" date="2023-05" db="EMBL/GenBank/DDBJ databases">
        <title>Streptantibioticus silvisoli sp. nov., acidotolerant actinomycetes 1 from pine litter.</title>
        <authorList>
            <person name="Swiecimska M."/>
            <person name="Golinska P."/>
            <person name="Sangal V."/>
            <person name="Wachnowicz B."/>
            <person name="Goodfellow M."/>
        </authorList>
    </citation>
    <scope>NUCLEOTIDE SEQUENCE [LARGE SCALE GENOMIC DNA]</scope>
    <source>
        <strain evidence="8 9">DSM 42109</strain>
    </source>
</reference>